<evidence type="ECO:0000313" key="2">
    <source>
        <dbReference type="Proteomes" id="UP001152888"/>
    </source>
</evidence>
<dbReference type="EMBL" id="CAKOFQ010006676">
    <property type="protein sequence ID" value="CAH1958262.1"/>
    <property type="molecule type" value="Genomic_DNA"/>
</dbReference>
<accession>A0A9P0JSS8</accession>
<proteinExistence type="predicted"/>
<evidence type="ECO:0000313" key="1">
    <source>
        <dbReference type="EMBL" id="CAH1958262.1"/>
    </source>
</evidence>
<protein>
    <submittedName>
        <fullName evidence="1">Uncharacterized protein</fullName>
    </submittedName>
</protein>
<organism evidence="1 2">
    <name type="scientific">Acanthoscelides obtectus</name>
    <name type="common">Bean weevil</name>
    <name type="synonym">Bruchus obtectus</name>
    <dbReference type="NCBI Taxonomy" id="200917"/>
    <lineage>
        <taxon>Eukaryota</taxon>
        <taxon>Metazoa</taxon>
        <taxon>Ecdysozoa</taxon>
        <taxon>Arthropoda</taxon>
        <taxon>Hexapoda</taxon>
        <taxon>Insecta</taxon>
        <taxon>Pterygota</taxon>
        <taxon>Neoptera</taxon>
        <taxon>Endopterygota</taxon>
        <taxon>Coleoptera</taxon>
        <taxon>Polyphaga</taxon>
        <taxon>Cucujiformia</taxon>
        <taxon>Chrysomeloidea</taxon>
        <taxon>Chrysomelidae</taxon>
        <taxon>Bruchinae</taxon>
        <taxon>Bruchini</taxon>
        <taxon>Acanthoscelides</taxon>
    </lineage>
</organism>
<gene>
    <name evidence="1" type="ORF">ACAOBT_LOCUS2552</name>
</gene>
<dbReference type="Proteomes" id="UP001152888">
    <property type="component" value="Unassembled WGS sequence"/>
</dbReference>
<keyword evidence="2" id="KW-1185">Reference proteome</keyword>
<name>A0A9P0JSS8_ACAOB</name>
<comment type="caution">
    <text evidence="1">The sequence shown here is derived from an EMBL/GenBank/DDBJ whole genome shotgun (WGS) entry which is preliminary data.</text>
</comment>
<sequence>MKKSSLLLSALDRSGVCDQEVKLPPSLQISSSAIRIGSKAFEQRRLKTHLVKRNQAGTIRLIKIPFQSPQPISKNQKWLTQFSQIAHEYRNQEAVVSVARIESANIGTKRRKLAGFKPQLLVSMIASLKSLEVALHSRKKWNNVAVADRC</sequence>
<dbReference type="AlphaFoldDB" id="A0A9P0JSS8"/>
<reference evidence="1" key="1">
    <citation type="submission" date="2022-03" db="EMBL/GenBank/DDBJ databases">
        <authorList>
            <person name="Sayadi A."/>
        </authorList>
    </citation>
    <scope>NUCLEOTIDE SEQUENCE</scope>
</reference>